<evidence type="ECO:0000256" key="2">
    <source>
        <dbReference type="ARBA" id="ARBA00023125"/>
    </source>
</evidence>
<dbReference type="Proteomes" id="UP000195080">
    <property type="component" value="Chromosome"/>
</dbReference>
<evidence type="ECO:0000256" key="1">
    <source>
        <dbReference type="ARBA" id="ARBA00008857"/>
    </source>
</evidence>
<feature type="domain" description="Core-binding (CB)" evidence="6">
    <location>
        <begin position="125"/>
        <end position="217"/>
    </location>
</feature>
<dbReference type="InterPro" id="IPR002104">
    <property type="entry name" value="Integrase_catalytic"/>
</dbReference>
<keyword evidence="3" id="KW-0233">DNA recombination</keyword>
<dbReference type="InterPro" id="IPR010998">
    <property type="entry name" value="Integrase_recombinase_N"/>
</dbReference>
<dbReference type="InterPro" id="IPR013762">
    <property type="entry name" value="Integrase-like_cat_sf"/>
</dbReference>
<dbReference type="Pfam" id="PF00589">
    <property type="entry name" value="Phage_integrase"/>
    <property type="match status" value="1"/>
</dbReference>
<reference evidence="8" key="1">
    <citation type="submission" date="2017-05" db="EMBL/GenBank/DDBJ databases">
        <title>The Genome Sequence of EEnterococcus faecalis 9F2_4866.</title>
        <authorList>
            <consortium name="The Broad Institute Genomics Platform"/>
            <consortium name="The Broad Institute Genomic Center for Infectious Diseases"/>
            <person name="Earl A."/>
            <person name="Manson A."/>
            <person name="Schwartman J."/>
            <person name="Gilmore M."/>
            <person name="Abouelleil A."/>
            <person name="Cao P."/>
            <person name="Chapman S."/>
            <person name="Cusick C."/>
            <person name="Shea T."/>
            <person name="Young S."/>
            <person name="Neafsey D."/>
            <person name="Nusbaum C."/>
            <person name="Birren B."/>
        </authorList>
    </citation>
    <scope>NUCLEOTIDE SEQUENCE [LARGE SCALE GENOMIC DNA]</scope>
    <source>
        <strain evidence="8">12C11_DIV0727</strain>
    </source>
</reference>
<dbReference type="PANTHER" id="PTHR30349">
    <property type="entry name" value="PHAGE INTEGRASE-RELATED"/>
    <property type="match status" value="1"/>
</dbReference>
<sequence length="446" mass="53776">METITKKEIESRGFNSAQAQRIFQNAKIYMVREKSVIFIQDEKYNEFLYMLWKGCWEWSWKMAKIANVYKHKKTKKWYYKKRLKKGNSLGKLWIKEEGFNSASEAKYALNEALEKVKYNINNFEKSESIDFYEFFESVAVPHFKRTLKDSTFRNRYKMYCKYFQYFQGKNICDIKQRDIALFKDYLQNLNSQYEKPISSGYINHILSGVYQVFDLAVERELVEVNYARRVKKMKVRAKREISYWTIDEFNTFFSLISETKYLDVMKKAGFYTLFFSGLRVGELMARKWSDIDWEKNMIYVNSTLNYRNKFNWTASVSDGAKTFSSKGWVKLSPKNVEWLRKWKKLQESVGAMEYIFMYDGTMYSSRNWTLWEEQIIEKYNKGKNRNDQLKRIKIHDFRDSHAMWLLSMGVDLKTIQKRLRHESAKTTMSYYLDKLPEHETNILDSY</sequence>
<dbReference type="InterPro" id="IPR044068">
    <property type="entry name" value="CB"/>
</dbReference>
<dbReference type="InterPro" id="IPR050090">
    <property type="entry name" value="Tyrosine_recombinase_XerCD"/>
</dbReference>
<evidence type="ECO:0000313" key="7">
    <source>
        <dbReference type="EMBL" id="WYJ86279.1"/>
    </source>
</evidence>
<dbReference type="Gene3D" id="1.10.150.130">
    <property type="match status" value="1"/>
</dbReference>
<keyword evidence="8" id="KW-1185">Reference proteome</keyword>
<dbReference type="EMBL" id="CP147248">
    <property type="protein sequence ID" value="WYJ86279.1"/>
    <property type="molecule type" value="Genomic_DNA"/>
</dbReference>
<gene>
    <name evidence="7" type="ORF">A5866_001357</name>
</gene>
<comment type="similarity">
    <text evidence="1">Belongs to the 'phage' integrase family.</text>
</comment>
<dbReference type="InterPro" id="IPR011010">
    <property type="entry name" value="DNA_brk_join_enz"/>
</dbReference>
<dbReference type="Gene3D" id="1.10.443.10">
    <property type="entry name" value="Intergrase catalytic core"/>
    <property type="match status" value="1"/>
</dbReference>
<evidence type="ECO:0000256" key="4">
    <source>
        <dbReference type="PROSITE-ProRule" id="PRU01248"/>
    </source>
</evidence>
<name>A0ABZ2T837_9ENTE</name>
<protein>
    <recommendedName>
        <fullName evidence="9">Site-specific integrase</fullName>
    </recommendedName>
</protein>
<dbReference type="PROSITE" id="PS51900">
    <property type="entry name" value="CB"/>
    <property type="match status" value="1"/>
</dbReference>
<dbReference type="SUPFAM" id="SSF56349">
    <property type="entry name" value="DNA breaking-rejoining enzymes"/>
    <property type="match status" value="1"/>
</dbReference>
<accession>A0ABZ2T837</accession>
<organism evidence="7 8">
    <name type="scientific">Candidatus Enterococcus lemimoniae</name>
    <dbReference type="NCBI Taxonomy" id="1834167"/>
    <lineage>
        <taxon>Bacteria</taxon>
        <taxon>Bacillati</taxon>
        <taxon>Bacillota</taxon>
        <taxon>Bacilli</taxon>
        <taxon>Lactobacillales</taxon>
        <taxon>Enterococcaceae</taxon>
        <taxon>Enterococcus</taxon>
    </lineage>
</organism>
<evidence type="ECO:0000259" key="6">
    <source>
        <dbReference type="PROSITE" id="PS51900"/>
    </source>
</evidence>
<proteinExistence type="inferred from homology"/>
<dbReference type="RefSeq" id="WP_140335118.1">
    <property type="nucleotide sequence ID" value="NZ_CP147248.1"/>
</dbReference>
<evidence type="ECO:0000259" key="5">
    <source>
        <dbReference type="PROSITE" id="PS51898"/>
    </source>
</evidence>
<keyword evidence="2 4" id="KW-0238">DNA-binding</keyword>
<evidence type="ECO:0000313" key="8">
    <source>
        <dbReference type="Proteomes" id="UP000195080"/>
    </source>
</evidence>
<feature type="domain" description="Tyr recombinase" evidence="5">
    <location>
        <begin position="239"/>
        <end position="444"/>
    </location>
</feature>
<evidence type="ECO:0000256" key="3">
    <source>
        <dbReference type="ARBA" id="ARBA00023172"/>
    </source>
</evidence>
<evidence type="ECO:0008006" key="9">
    <source>
        <dbReference type="Google" id="ProtNLM"/>
    </source>
</evidence>
<dbReference type="PANTHER" id="PTHR30349:SF64">
    <property type="entry name" value="PROPHAGE INTEGRASE INTD-RELATED"/>
    <property type="match status" value="1"/>
</dbReference>
<dbReference type="CDD" id="cd01189">
    <property type="entry name" value="INT_ICEBs1_C_like"/>
    <property type="match status" value="1"/>
</dbReference>
<dbReference type="PROSITE" id="PS51898">
    <property type="entry name" value="TYR_RECOMBINASE"/>
    <property type="match status" value="1"/>
</dbReference>